<dbReference type="InParanoid" id="A0A163MKL1"/>
<dbReference type="PANTHER" id="PTHR28222:SF1">
    <property type="entry name" value="DASH COMPLEX SUBUNIT DAD4"/>
    <property type="match status" value="1"/>
</dbReference>
<protein>
    <recommendedName>
        <fullName evidence="5">DASH complex subunit DAD4</fullName>
    </recommendedName>
    <alternativeName>
        <fullName evidence="16">Outer kinetochore protein DAD4</fullName>
    </alternativeName>
</protein>
<dbReference type="Proteomes" id="UP000078561">
    <property type="component" value="Unassembled WGS sequence"/>
</dbReference>
<sequence>MENPYEKRHNALLSRIVANVSRLNTSITALNERLETLNKENNDIATIAQLWSSYDNAVQIHLDSTQSLSRPQ</sequence>
<keyword evidence="15" id="KW-0137">Centromere</keyword>
<evidence type="ECO:0000256" key="13">
    <source>
        <dbReference type="ARBA" id="ARBA00023242"/>
    </source>
</evidence>
<dbReference type="OrthoDB" id="5516652at2759"/>
<evidence type="ECO:0000256" key="17">
    <source>
        <dbReference type="SAM" id="Coils"/>
    </source>
</evidence>
<keyword evidence="13" id="KW-0539">Nucleus</keyword>
<dbReference type="STRING" id="4829.A0A163MKL1"/>
<keyword evidence="17" id="KW-0175">Coiled coil</keyword>
<evidence type="ECO:0000256" key="15">
    <source>
        <dbReference type="ARBA" id="ARBA00023328"/>
    </source>
</evidence>
<dbReference type="GO" id="GO:0005874">
    <property type="term" value="C:microtubule"/>
    <property type="evidence" value="ECO:0007669"/>
    <property type="project" value="UniProtKB-KW"/>
</dbReference>
<evidence type="ECO:0000256" key="9">
    <source>
        <dbReference type="ARBA" id="ARBA00022701"/>
    </source>
</evidence>
<keyword evidence="19" id="KW-1185">Reference proteome</keyword>
<accession>A0A163MKL1</accession>
<dbReference type="GO" id="GO:0072686">
    <property type="term" value="C:mitotic spindle"/>
    <property type="evidence" value="ECO:0007669"/>
    <property type="project" value="InterPro"/>
</dbReference>
<evidence type="ECO:0000313" key="18">
    <source>
        <dbReference type="EMBL" id="SAM05879.1"/>
    </source>
</evidence>
<dbReference type="AlphaFoldDB" id="A0A163MKL1"/>
<dbReference type="OMA" id="SQMWANY"/>
<keyword evidence="12" id="KW-0206">Cytoskeleton</keyword>
<evidence type="ECO:0000256" key="6">
    <source>
        <dbReference type="ARBA" id="ARBA00022454"/>
    </source>
</evidence>
<evidence type="ECO:0000256" key="8">
    <source>
        <dbReference type="ARBA" id="ARBA00022618"/>
    </source>
</evidence>
<name>A0A163MKL1_ABSGL</name>
<keyword evidence="14" id="KW-0131">Cell cycle</keyword>
<feature type="coiled-coil region" evidence="17">
    <location>
        <begin position="20"/>
        <end position="47"/>
    </location>
</feature>
<evidence type="ECO:0000256" key="10">
    <source>
        <dbReference type="ARBA" id="ARBA00022776"/>
    </source>
</evidence>
<dbReference type="Pfam" id="PF08650">
    <property type="entry name" value="DASH_Dad4"/>
    <property type="match status" value="1"/>
</dbReference>
<keyword evidence="9" id="KW-0493">Microtubule</keyword>
<reference evidence="18" key="1">
    <citation type="submission" date="2016-04" db="EMBL/GenBank/DDBJ databases">
        <authorList>
            <person name="Evans L.H."/>
            <person name="Alamgir A."/>
            <person name="Owens N."/>
            <person name="Weber N.D."/>
            <person name="Virtaneva K."/>
            <person name="Barbian K."/>
            <person name="Babar A."/>
            <person name="Rosenke K."/>
        </authorList>
    </citation>
    <scope>NUCLEOTIDE SEQUENCE [LARGE SCALE GENOMIC DNA]</scope>
    <source>
        <strain evidence="18">CBS 101.48</strain>
    </source>
</reference>
<dbReference type="GO" id="GO:0008608">
    <property type="term" value="P:attachment of spindle microtubules to kinetochore"/>
    <property type="evidence" value="ECO:0007669"/>
    <property type="project" value="InterPro"/>
</dbReference>
<evidence type="ECO:0000256" key="4">
    <source>
        <dbReference type="ARBA" id="ARBA00009754"/>
    </source>
</evidence>
<evidence type="ECO:0000256" key="1">
    <source>
        <dbReference type="ARBA" id="ARBA00004123"/>
    </source>
</evidence>
<dbReference type="EMBL" id="LT554473">
    <property type="protein sequence ID" value="SAM05879.1"/>
    <property type="molecule type" value="Genomic_DNA"/>
</dbReference>
<evidence type="ECO:0000256" key="2">
    <source>
        <dbReference type="ARBA" id="ARBA00004186"/>
    </source>
</evidence>
<evidence type="ECO:0000256" key="7">
    <source>
        <dbReference type="ARBA" id="ARBA00022490"/>
    </source>
</evidence>
<evidence type="ECO:0000313" key="19">
    <source>
        <dbReference type="Proteomes" id="UP000078561"/>
    </source>
</evidence>
<dbReference type="GO" id="GO:0051301">
    <property type="term" value="P:cell division"/>
    <property type="evidence" value="ECO:0007669"/>
    <property type="project" value="UniProtKB-KW"/>
</dbReference>
<organism evidence="18">
    <name type="scientific">Absidia glauca</name>
    <name type="common">Pin mould</name>
    <dbReference type="NCBI Taxonomy" id="4829"/>
    <lineage>
        <taxon>Eukaryota</taxon>
        <taxon>Fungi</taxon>
        <taxon>Fungi incertae sedis</taxon>
        <taxon>Mucoromycota</taxon>
        <taxon>Mucoromycotina</taxon>
        <taxon>Mucoromycetes</taxon>
        <taxon>Mucorales</taxon>
        <taxon>Cunninghamellaceae</taxon>
        <taxon>Absidia</taxon>
    </lineage>
</organism>
<keyword evidence="6" id="KW-0158">Chromosome</keyword>
<dbReference type="InterPro" id="IPR013959">
    <property type="entry name" value="DASH_Dad4"/>
</dbReference>
<comment type="similarity">
    <text evidence="4">Belongs to the DASH complex DAD4 family.</text>
</comment>
<evidence type="ECO:0000256" key="14">
    <source>
        <dbReference type="ARBA" id="ARBA00023306"/>
    </source>
</evidence>
<dbReference type="PANTHER" id="PTHR28222">
    <property type="entry name" value="DASH COMPLEX SUBUNIT DAD4"/>
    <property type="match status" value="1"/>
</dbReference>
<evidence type="ECO:0000256" key="12">
    <source>
        <dbReference type="ARBA" id="ARBA00023212"/>
    </source>
</evidence>
<gene>
    <name evidence="18" type="primary">ABSGL_11754.1 scaffold 12318</name>
</gene>
<proteinExistence type="inferred from homology"/>
<keyword evidence="10" id="KW-0498">Mitosis</keyword>
<evidence type="ECO:0000256" key="3">
    <source>
        <dbReference type="ARBA" id="ARBA00004629"/>
    </source>
</evidence>
<dbReference type="FunCoup" id="A0A163MKL1">
    <property type="interactions" value="2"/>
</dbReference>
<evidence type="ECO:0000256" key="5">
    <source>
        <dbReference type="ARBA" id="ARBA00020259"/>
    </source>
</evidence>
<dbReference type="GO" id="GO:0042729">
    <property type="term" value="C:DASH complex"/>
    <property type="evidence" value="ECO:0007669"/>
    <property type="project" value="InterPro"/>
</dbReference>
<keyword evidence="7" id="KW-0963">Cytoplasm</keyword>
<keyword evidence="11" id="KW-0995">Kinetochore</keyword>
<evidence type="ECO:0000256" key="11">
    <source>
        <dbReference type="ARBA" id="ARBA00022838"/>
    </source>
</evidence>
<comment type="subcellular location">
    <subcellularLocation>
        <location evidence="3">Chromosome</location>
        <location evidence="3">Centromere</location>
        <location evidence="3">Kinetochore</location>
    </subcellularLocation>
    <subcellularLocation>
        <location evidence="2">Cytoplasm</location>
        <location evidence="2">Cytoskeleton</location>
        <location evidence="2">Spindle</location>
    </subcellularLocation>
    <subcellularLocation>
        <location evidence="1">Nucleus</location>
    </subcellularLocation>
</comment>
<evidence type="ECO:0000256" key="16">
    <source>
        <dbReference type="ARBA" id="ARBA00030569"/>
    </source>
</evidence>
<keyword evidence="8" id="KW-0132">Cell division</keyword>